<protein>
    <submittedName>
        <fullName evidence="1">Pyridoxamine 5'-phosphate oxidase family protein</fullName>
    </submittedName>
</protein>
<dbReference type="EMBL" id="VSIX01000100">
    <property type="protein sequence ID" value="TYB30607.1"/>
    <property type="molecule type" value="Genomic_DNA"/>
</dbReference>
<comment type="caution">
    <text evidence="1">The sequence shown here is derived from an EMBL/GenBank/DDBJ whole genome shotgun (WGS) entry which is preliminary data.</text>
</comment>
<proteinExistence type="predicted"/>
<dbReference type="SUPFAM" id="SSF50475">
    <property type="entry name" value="FMN-binding split barrel"/>
    <property type="match status" value="1"/>
</dbReference>
<dbReference type="InterPro" id="IPR024747">
    <property type="entry name" value="Pyridox_Oxase-rel"/>
</dbReference>
<dbReference type="Pfam" id="PF12900">
    <property type="entry name" value="Pyridox_ox_2"/>
    <property type="match status" value="1"/>
</dbReference>
<keyword evidence="2" id="KW-1185">Reference proteome</keyword>
<dbReference type="PANTHER" id="PTHR34071">
    <property type="entry name" value="5-NITROIMIDAZOLE ANTIBIOTICS RESISTANCE PROTEIN, NIMA-FAMILY-RELATED PROTEIN-RELATED"/>
    <property type="match status" value="1"/>
</dbReference>
<dbReference type="Proteomes" id="UP000324143">
    <property type="component" value="Unassembled WGS sequence"/>
</dbReference>
<evidence type="ECO:0000313" key="1">
    <source>
        <dbReference type="EMBL" id="TYB30607.1"/>
    </source>
</evidence>
<dbReference type="AlphaFoldDB" id="A0A5D0MAC3"/>
<dbReference type="InterPro" id="IPR012349">
    <property type="entry name" value="Split_barrel_FMN-bd"/>
</dbReference>
<feature type="non-terminal residue" evidence="1">
    <location>
        <position position="136"/>
    </location>
</feature>
<dbReference type="PANTHER" id="PTHR34071:SF2">
    <property type="entry name" value="FLAVIN-NUCLEOTIDE-BINDING PROTEIN"/>
    <property type="match status" value="1"/>
</dbReference>
<accession>A0A5D0MAC3</accession>
<name>A0A5D0MAC3_9BACT</name>
<sequence>MFKKMRRIDKKMKKEKAIKILKNSEYGVLSTIGENKYCYGVPLNYVVMENSIYFHSAKEGHKIDNLKFNKKVSFCVVKNQKPIPEKLTTAYESVVVFGKAEFVEGEEKRDALMALTKKFAPNHMEKGKESIKKEFD</sequence>
<dbReference type="Gene3D" id="2.30.110.10">
    <property type="entry name" value="Electron Transport, Fmn-binding Protein, Chain A"/>
    <property type="match status" value="1"/>
</dbReference>
<gene>
    <name evidence="1" type="ORF">FXF47_08390</name>
</gene>
<evidence type="ECO:0000313" key="2">
    <source>
        <dbReference type="Proteomes" id="UP000324143"/>
    </source>
</evidence>
<reference evidence="1" key="1">
    <citation type="submission" date="2019-08" db="EMBL/GenBank/DDBJ databases">
        <title>Genomic characterization of a novel candidate phylum (ARYD3) from a high temperature, high salinity tertiary oil reservoir in north central Oklahoma, USA.</title>
        <authorList>
            <person name="Youssef N.H."/>
            <person name="Yadav A."/>
            <person name="Elshahed M.S."/>
        </authorList>
    </citation>
    <scope>NUCLEOTIDE SEQUENCE [LARGE SCALE GENOMIC DNA]</scope>
    <source>
        <strain evidence="1">ARYD3</strain>
    </source>
</reference>
<organism evidence="1 2">
    <name type="scientific">Candidatus Mcinerneyibacterium aminivorans</name>
    <dbReference type="NCBI Taxonomy" id="2703815"/>
    <lineage>
        <taxon>Bacteria</taxon>
        <taxon>Candidatus Macinerneyibacteriota</taxon>
        <taxon>Candidatus Mcinerneyibacteria</taxon>
        <taxon>Candidatus Mcinerneyibacteriales</taxon>
        <taxon>Candidatus Mcinerneyibacteriaceae</taxon>
        <taxon>Candidatus Mcinerneyibacterium</taxon>
    </lineage>
</organism>